<evidence type="ECO:0000256" key="6">
    <source>
        <dbReference type="ARBA" id="ARBA00023242"/>
    </source>
</evidence>
<evidence type="ECO:0000256" key="5">
    <source>
        <dbReference type="ARBA" id="ARBA00023163"/>
    </source>
</evidence>
<dbReference type="GO" id="GO:0005634">
    <property type="term" value="C:nucleus"/>
    <property type="evidence" value="ECO:0007669"/>
    <property type="project" value="UniProtKB-SubCell"/>
</dbReference>
<evidence type="ECO:0000256" key="1">
    <source>
        <dbReference type="ARBA" id="ARBA00004123"/>
    </source>
</evidence>
<dbReference type="PANTHER" id="PTHR13286">
    <property type="entry name" value="SAP30"/>
    <property type="match status" value="1"/>
</dbReference>
<comment type="subcellular location">
    <subcellularLocation>
        <location evidence="1">Nucleus</location>
    </subcellularLocation>
</comment>
<dbReference type="InterPro" id="IPR038291">
    <property type="entry name" value="SAP30_C_sf"/>
</dbReference>
<name>A0AAD5SKV9_9FUNG</name>
<evidence type="ECO:0000256" key="3">
    <source>
        <dbReference type="ARBA" id="ARBA00022491"/>
    </source>
</evidence>
<dbReference type="Gene3D" id="6.10.160.20">
    <property type="match status" value="1"/>
</dbReference>
<keyword evidence="9" id="KW-1185">Reference proteome</keyword>
<keyword evidence="4" id="KW-0805">Transcription regulation</keyword>
<dbReference type="Proteomes" id="UP001212841">
    <property type="component" value="Unassembled WGS sequence"/>
</dbReference>
<evidence type="ECO:0000256" key="4">
    <source>
        <dbReference type="ARBA" id="ARBA00023015"/>
    </source>
</evidence>
<keyword evidence="6" id="KW-0539">Nucleus</keyword>
<proteinExistence type="inferred from homology"/>
<keyword evidence="3" id="KW-0678">Repressor</keyword>
<evidence type="ECO:0000256" key="2">
    <source>
        <dbReference type="ARBA" id="ARBA00006283"/>
    </source>
</evidence>
<gene>
    <name evidence="8" type="ORF">HK097_002327</name>
</gene>
<sequence>MENKVLRRYKRAFKVKTKKDSREELVAAITKHWASQEVSEKDTLSYFIYNLRNMDKVFKLPPKPSPPA</sequence>
<reference evidence="8" key="1">
    <citation type="submission" date="2020-05" db="EMBL/GenBank/DDBJ databases">
        <title>Phylogenomic resolution of chytrid fungi.</title>
        <authorList>
            <person name="Stajich J.E."/>
            <person name="Amses K."/>
            <person name="Simmons R."/>
            <person name="Seto K."/>
            <person name="Myers J."/>
            <person name="Bonds A."/>
            <person name="Quandt C.A."/>
            <person name="Barry K."/>
            <person name="Liu P."/>
            <person name="Grigoriev I."/>
            <person name="Longcore J.E."/>
            <person name="James T.Y."/>
        </authorList>
    </citation>
    <scope>NUCLEOTIDE SEQUENCE</scope>
    <source>
        <strain evidence="8">JEL0318</strain>
    </source>
</reference>
<dbReference type="InterPro" id="IPR025718">
    <property type="entry name" value="SAP30_Sin3-bd"/>
</dbReference>
<protein>
    <recommendedName>
        <fullName evidence="7">Histone deacetylase complex subunit SAP30 Sin3 binding domain-containing protein</fullName>
    </recommendedName>
</protein>
<evidence type="ECO:0000313" key="8">
    <source>
        <dbReference type="EMBL" id="KAJ3056949.1"/>
    </source>
</evidence>
<accession>A0AAD5SKV9</accession>
<evidence type="ECO:0000259" key="7">
    <source>
        <dbReference type="Pfam" id="PF13867"/>
    </source>
</evidence>
<dbReference type="EMBL" id="JADGJD010000015">
    <property type="protein sequence ID" value="KAJ3056949.1"/>
    <property type="molecule type" value="Genomic_DNA"/>
</dbReference>
<comment type="similarity">
    <text evidence="2">Belongs to the SAP30 family.</text>
</comment>
<dbReference type="AlphaFoldDB" id="A0AAD5SKV9"/>
<comment type="caution">
    <text evidence="8">The sequence shown here is derived from an EMBL/GenBank/DDBJ whole genome shotgun (WGS) entry which is preliminary data.</text>
</comment>
<evidence type="ECO:0000313" key="9">
    <source>
        <dbReference type="Proteomes" id="UP001212841"/>
    </source>
</evidence>
<dbReference type="Pfam" id="PF13867">
    <property type="entry name" value="SAP30_Sin3_bdg"/>
    <property type="match status" value="1"/>
</dbReference>
<keyword evidence="5" id="KW-0804">Transcription</keyword>
<organism evidence="8 9">
    <name type="scientific">Rhizophlyctis rosea</name>
    <dbReference type="NCBI Taxonomy" id="64517"/>
    <lineage>
        <taxon>Eukaryota</taxon>
        <taxon>Fungi</taxon>
        <taxon>Fungi incertae sedis</taxon>
        <taxon>Chytridiomycota</taxon>
        <taxon>Chytridiomycota incertae sedis</taxon>
        <taxon>Chytridiomycetes</taxon>
        <taxon>Rhizophlyctidales</taxon>
        <taxon>Rhizophlyctidaceae</taxon>
        <taxon>Rhizophlyctis</taxon>
    </lineage>
</organism>
<dbReference type="InterPro" id="IPR024145">
    <property type="entry name" value="His_deAcase_SAP30/SAP30L"/>
</dbReference>
<feature type="domain" description="Histone deacetylase complex subunit SAP30 Sin3 binding" evidence="7">
    <location>
        <begin position="4"/>
        <end position="51"/>
    </location>
</feature>